<dbReference type="Pfam" id="PF00532">
    <property type="entry name" value="Peripla_BP_1"/>
    <property type="match status" value="1"/>
</dbReference>
<dbReference type="PROSITE" id="PS50932">
    <property type="entry name" value="HTH_LACI_2"/>
    <property type="match status" value="1"/>
</dbReference>
<dbReference type="NCBIfam" id="TIGR01481">
    <property type="entry name" value="ccpA"/>
    <property type="match status" value="1"/>
</dbReference>
<keyword evidence="4 7" id="KW-0238">DNA-binding</keyword>
<reference evidence="9 10" key="1">
    <citation type="journal article" date="2015" name="Genome Announc.">
        <title>Expanding the biotechnology potential of lactobacilli through comparative genomics of 213 strains and associated genera.</title>
        <authorList>
            <person name="Sun Z."/>
            <person name="Harris H.M."/>
            <person name="McCann A."/>
            <person name="Guo C."/>
            <person name="Argimon S."/>
            <person name="Zhang W."/>
            <person name="Yang X."/>
            <person name="Jeffery I.B."/>
            <person name="Cooney J.C."/>
            <person name="Kagawa T.F."/>
            <person name="Liu W."/>
            <person name="Song Y."/>
            <person name="Salvetti E."/>
            <person name="Wrobel A."/>
            <person name="Rasinkangas P."/>
            <person name="Parkhill J."/>
            <person name="Rea M.C."/>
            <person name="O'Sullivan O."/>
            <person name="Ritari J."/>
            <person name="Douillard F.P."/>
            <person name="Paul Ross R."/>
            <person name="Yang R."/>
            <person name="Briner A.E."/>
            <person name="Felis G.E."/>
            <person name="de Vos W.M."/>
            <person name="Barrangou R."/>
            <person name="Klaenhammer T.R."/>
            <person name="Caufield P.W."/>
            <person name="Cui Y."/>
            <person name="Zhang H."/>
            <person name="O'Toole P.W."/>
        </authorList>
    </citation>
    <scope>NUCLEOTIDE SEQUENCE [LARGE SCALE GENOMIC DNA]</scope>
    <source>
        <strain evidence="9 10">DSM 20190</strain>
    </source>
</reference>
<dbReference type="RefSeq" id="WP_022791801.1">
    <property type="nucleotide sequence ID" value="NZ_ATUU01000003.1"/>
</dbReference>
<dbReference type="FunCoup" id="A0A0R2G2T9">
    <property type="interactions" value="67"/>
</dbReference>
<dbReference type="PANTHER" id="PTHR30146:SF150">
    <property type="entry name" value="ARABINOSE METABOLISM TRANSCRIPTIONAL REPRESSOR"/>
    <property type="match status" value="1"/>
</dbReference>
<sequence length="333" mass="36039">MEKQAVTIYDVAREAGVSMATVSRVVNGNANVKPATKEKVQAVIDKLNYRPNAIARGLASRKTTTVGLVVPDITNQYFAELARGIDDVAKMYNYQIILAGADESNQEGAEVLDNLLGKQVDGIIFIGNQLSDKVRERLASVDMPTVFAGSIDRQGTDPSVNINYQQAFKEATDILVKHGHQRIAFISGSLNHVINQEHKLAGYQQALVDAGLPLDKALVFQGDYSYQSGYAMTNQLRASKATAAIVVNDEMAAGLLNGLTDSGVQVPADFEVITSNSSKLTEMTRPQLSTITQPIYDIGAVSMRALTKLLAHEPLDDDQVTLAHGFSKRGTTR</sequence>
<dbReference type="Pfam" id="PF00356">
    <property type="entry name" value="LacI"/>
    <property type="match status" value="1"/>
</dbReference>
<dbReference type="EMBL" id="JQAX01000003">
    <property type="protein sequence ID" value="KRN31692.1"/>
    <property type="molecule type" value="Genomic_DNA"/>
</dbReference>
<feature type="domain" description="HTH lacI-type" evidence="8">
    <location>
        <begin position="6"/>
        <end position="60"/>
    </location>
</feature>
<dbReference type="CDD" id="cd06298">
    <property type="entry name" value="PBP1_CcpA"/>
    <property type="match status" value="1"/>
</dbReference>
<dbReference type="AlphaFoldDB" id="A0A0R2G2T9"/>
<dbReference type="InterPro" id="IPR006377">
    <property type="entry name" value="CcpA"/>
</dbReference>
<keyword evidence="3 7" id="KW-0805">Transcription regulation</keyword>
<comment type="caution">
    <text evidence="9">The sequence shown here is derived from an EMBL/GenBank/DDBJ whole genome shotgun (WGS) entry which is preliminary data.</text>
</comment>
<dbReference type="InterPro" id="IPR000843">
    <property type="entry name" value="HTH_LacI"/>
</dbReference>
<evidence type="ECO:0000256" key="6">
    <source>
        <dbReference type="ARBA" id="ARBA00023163"/>
    </source>
</evidence>
<dbReference type="GO" id="GO:0003700">
    <property type="term" value="F:DNA-binding transcription factor activity"/>
    <property type="evidence" value="ECO:0007669"/>
    <property type="project" value="TreeGrafter"/>
</dbReference>
<evidence type="ECO:0000256" key="4">
    <source>
        <dbReference type="ARBA" id="ARBA00023125"/>
    </source>
</evidence>
<dbReference type="CDD" id="cd01392">
    <property type="entry name" value="HTH_LacI"/>
    <property type="match status" value="1"/>
</dbReference>
<keyword evidence="10" id="KW-1185">Reference proteome</keyword>
<dbReference type="PANTHER" id="PTHR30146">
    <property type="entry name" value="LACI-RELATED TRANSCRIPTIONAL REPRESSOR"/>
    <property type="match status" value="1"/>
</dbReference>
<organism evidence="9 10">
    <name type="scientific">Weissella halotolerans DSM 20190</name>
    <dbReference type="NCBI Taxonomy" id="1123500"/>
    <lineage>
        <taxon>Bacteria</taxon>
        <taxon>Bacillati</taxon>
        <taxon>Bacillota</taxon>
        <taxon>Bacilli</taxon>
        <taxon>Lactobacillales</taxon>
        <taxon>Lactobacillaceae</taxon>
        <taxon>Weissella</taxon>
    </lineage>
</organism>
<evidence type="ECO:0000256" key="1">
    <source>
        <dbReference type="ARBA" id="ARBA00019435"/>
    </source>
</evidence>
<gene>
    <name evidence="9" type="ORF">IV68_GL000947</name>
</gene>
<evidence type="ECO:0000256" key="5">
    <source>
        <dbReference type="ARBA" id="ARBA00023159"/>
    </source>
</evidence>
<dbReference type="InterPro" id="IPR001761">
    <property type="entry name" value="Peripla_BP/Lac1_sug-bd_dom"/>
</dbReference>
<evidence type="ECO:0000313" key="10">
    <source>
        <dbReference type="Proteomes" id="UP000051296"/>
    </source>
</evidence>
<proteinExistence type="predicted"/>
<dbReference type="InParanoid" id="A0A0R2G2T9"/>
<dbReference type="Proteomes" id="UP000051296">
    <property type="component" value="Unassembled WGS sequence"/>
</dbReference>
<dbReference type="Gene3D" id="3.40.50.2300">
    <property type="match status" value="2"/>
</dbReference>
<evidence type="ECO:0000256" key="2">
    <source>
        <dbReference type="ARBA" id="ARBA00022491"/>
    </source>
</evidence>
<dbReference type="SUPFAM" id="SSF53822">
    <property type="entry name" value="Periplasmic binding protein-like I"/>
    <property type="match status" value="1"/>
</dbReference>
<keyword evidence="6 7" id="KW-0804">Transcription</keyword>
<dbReference type="Gene3D" id="1.10.260.40">
    <property type="entry name" value="lambda repressor-like DNA-binding domains"/>
    <property type="match status" value="1"/>
</dbReference>
<comment type="function">
    <text evidence="7">Global transcriptional regulator of carbon catabolite repression (CCR) and carbon catabolite activation (CCA), which ensures optimal energy usage under diverse conditions.</text>
</comment>
<evidence type="ECO:0000256" key="7">
    <source>
        <dbReference type="RuleBase" id="RU368079"/>
    </source>
</evidence>
<dbReference type="OrthoDB" id="9784962at2"/>
<dbReference type="STRING" id="1123500.GCA_000420365_01050"/>
<dbReference type="PRINTS" id="PR00036">
    <property type="entry name" value="HTHLACI"/>
</dbReference>
<evidence type="ECO:0000259" key="8">
    <source>
        <dbReference type="PROSITE" id="PS50932"/>
    </source>
</evidence>
<protein>
    <recommendedName>
        <fullName evidence="1 7">Catabolite control protein A</fullName>
    </recommendedName>
</protein>
<keyword evidence="2 7" id="KW-0678">Repressor</keyword>
<accession>A0A0R2G2T9</accession>
<name>A0A0R2G2T9_9LACO</name>
<dbReference type="InterPro" id="IPR028082">
    <property type="entry name" value="Peripla_BP_I"/>
</dbReference>
<dbReference type="GO" id="GO:0000976">
    <property type="term" value="F:transcription cis-regulatory region binding"/>
    <property type="evidence" value="ECO:0007669"/>
    <property type="project" value="TreeGrafter"/>
</dbReference>
<dbReference type="SMART" id="SM00354">
    <property type="entry name" value="HTH_LACI"/>
    <property type="match status" value="1"/>
</dbReference>
<dbReference type="SUPFAM" id="SSF47413">
    <property type="entry name" value="lambda repressor-like DNA-binding domains"/>
    <property type="match status" value="1"/>
</dbReference>
<evidence type="ECO:0000313" key="9">
    <source>
        <dbReference type="EMBL" id="KRN31692.1"/>
    </source>
</evidence>
<keyword evidence="5 7" id="KW-0010">Activator</keyword>
<dbReference type="PATRIC" id="fig|1123500.6.peg.953"/>
<dbReference type="FunFam" id="1.10.260.40:FF:000002">
    <property type="entry name" value="HTH-type transcriptional repressor PurR"/>
    <property type="match status" value="1"/>
</dbReference>
<dbReference type="InterPro" id="IPR010982">
    <property type="entry name" value="Lambda_DNA-bd_dom_sf"/>
</dbReference>
<evidence type="ECO:0000256" key="3">
    <source>
        <dbReference type="ARBA" id="ARBA00023015"/>
    </source>
</evidence>
<dbReference type="PROSITE" id="PS00356">
    <property type="entry name" value="HTH_LACI_1"/>
    <property type="match status" value="1"/>
</dbReference>
<dbReference type="eggNOG" id="COG1609">
    <property type="taxonomic scope" value="Bacteria"/>
</dbReference>